<accession>D8QVE5</accession>
<dbReference type="InParanoid" id="D8QVE5"/>
<dbReference type="KEGG" id="smo:SELMODRAFT_438260"/>
<feature type="region of interest" description="Disordered" evidence="1">
    <location>
        <begin position="151"/>
        <end position="182"/>
    </location>
</feature>
<dbReference type="Gramene" id="EFJ36045">
    <property type="protein sequence ID" value="EFJ36045"/>
    <property type="gene ID" value="SELMODRAFT_438260"/>
</dbReference>
<dbReference type="Proteomes" id="UP000001514">
    <property type="component" value="Unassembled WGS sequence"/>
</dbReference>
<gene>
    <name evidence="2" type="ORF">SELMODRAFT_438260</name>
</gene>
<reference evidence="2 3" key="1">
    <citation type="journal article" date="2011" name="Science">
        <title>The Selaginella genome identifies genetic changes associated with the evolution of vascular plants.</title>
        <authorList>
            <person name="Banks J.A."/>
            <person name="Nishiyama T."/>
            <person name="Hasebe M."/>
            <person name="Bowman J.L."/>
            <person name="Gribskov M."/>
            <person name="dePamphilis C."/>
            <person name="Albert V.A."/>
            <person name="Aono N."/>
            <person name="Aoyama T."/>
            <person name="Ambrose B.A."/>
            <person name="Ashton N.W."/>
            <person name="Axtell M.J."/>
            <person name="Barker E."/>
            <person name="Barker M.S."/>
            <person name="Bennetzen J.L."/>
            <person name="Bonawitz N.D."/>
            <person name="Chapple C."/>
            <person name="Cheng C."/>
            <person name="Correa L.G."/>
            <person name="Dacre M."/>
            <person name="DeBarry J."/>
            <person name="Dreyer I."/>
            <person name="Elias M."/>
            <person name="Engstrom E.M."/>
            <person name="Estelle M."/>
            <person name="Feng L."/>
            <person name="Finet C."/>
            <person name="Floyd S.K."/>
            <person name="Frommer W.B."/>
            <person name="Fujita T."/>
            <person name="Gramzow L."/>
            <person name="Gutensohn M."/>
            <person name="Harholt J."/>
            <person name="Hattori M."/>
            <person name="Heyl A."/>
            <person name="Hirai T."/>
            <person name="Hiwatashi Y."/>
            <person name="Ishikawa M."/>
            <person name="Iwata M."/>
            <person name="Karol K.G."/>
            <person name="Koehler B."/>
            <person name="Kolukisaoglu U."/>
            <person name="Kubo M."/>
            <person name="Kurata T."/>
            <person name="Lalonde S."/>
            <person name="Li K."/>
            <person name="Li Y."/>
            <person name="Litt A."/>
            <person name="Lyons E."/>
            <person name="Manning G."/>
            <person name="Maruyama T."/>
            <person name="Michael T.P."/>
            <person name="Mikami K."/>
            <person name="Miyazaki S."/>
            <person name="Morinaga S."/>
            <person name="Murata T."/>
            <person name="Mueller-Roeber B."/>
            <person name="Nelson D.R."/>
            <person name="Obara M."/>
            <person name="Oguri Y."/>
            <person name="Olmstead R.G."/>
            <person name="Onodera N."/>
            <person name="Petersen B.L."/>
            <person name="Pils B."/>
            <person name="Prigge M."/>
            <person name="Rensing S.A."/>
            <person name="Riano-Pachon D.M."/>
            <person name="Roberts A.W."/>
            <person name="Sato Y."/>
            <person name="Scheller H.V."/>
            <person name="Schulz B."/>
            <person name="Schulz C."/>
            <person name="Shakirov E.V."/>
            <person name="Shibagaki N."/>
            <person name="Shinohara N."/>
            <person name="Shippen D.E."/>
            <person name="Soerensen I."/>
            <person name="Sotooka R."/>
            <person name="Sugimoto N."/>
            <person name="Sugita M."/>
            <person name="Sumikawa N."/>
            <person name="Tanurdzic M."/>
            <person name="Theissen G."/>
            <person name="Ulvskov P."/>
            <person name="Wakazuki S."/>
            <person name="Weng J.K."/>
            <person name="Willats W.W."/>
            <person name="Wipf D."/>
            <person name="Wolf P.G."/>
            <person name="Yang L."/>
            <person name="Zimmer A.D."/>
            <person name="Zhu Q."/>
            <person name="Mitros T."/>
            <person name="Hellsten U."/>
            <person name="Loque D."/>
            <person name="Otillar R."/>
            <person name="Salamov A."/>
            <person name="Schmutz J."/>
            <person name="Shapiro H."/>
            <person name="Lindquist E."/>
            <person name="Lucas S."/>
            <person name="Rokhsar D."/>
            <person name="Grigoriev I.V."/>
        </authorList>
    </citation>
    <scope>NUCLEOTIDE SEQUENCE [LARGE SCALE GENOMIC DNA]</scope>
</reference>
<organism evidence="3">
    <name type="scientific">Selaginella moellendorffii</name>
    <name type="common">Spikemoss</name>
    <dbReference type="NCBI Taxonomy" id="88036"/>
    <lineage>
        <taxon>Eukaryota</taxon>
        <taxon>Viridiplantae</taxon>
        <taxon>Streptophyta</taxon>
        <taxon>Embryophyta</taxon>
        <taxon>Tracheophyta</taxon>
        <taxon>Lycopodiopsida</taxon>
        <taxon>Selaginellales</taxon>
        <taxon>Selaginellaceae</taxon>
        <taxon>Selaginella</taxon>
    </lineage>
</organism>
<dbReference type="EMBL" id="GL377567">
    <property type="protein sequence ID" value="EFJ36045.1"/>
    <property type="molecule type" value="Genomic_DNA"/>
</dbReference>
<protein>
    <submittedName>
        <fullName evidence="2">Uncharacterized protein</fullName>
    </submittedName>
</protein>
<evidence type="ECO:0000313" key="3">
    <source>
        <dbReference type="Proteomes" id="UP000001514"/>
    </source>
</evidence>
<feature type="compositionally biased region" description="Pro residues" evidence="1">
    <location>
        <begin position="172"/>
        <end position="182"/>
    </location>
</feature>
<evidence type="ECO:0000256" key="1">
    <source>
        <dbReference type="SAM" id="MobiDB-lite"/>
    </source>
</evidence>
<evidence type="ECO:0000313" key="2">
    <source>
        <dbReference type="EMBL" id="EFJ36045.1"/>
    </source>
</evidence>
<proteinExistence type="predicted"/>
<keyword evidence="3" id="KW-1185">Reference proteome</keyword>
<dbReference type="HOGENOM" id="CLU_1484429_0_0_1"/>
<dbReference type="AlphaFoldDB" id="D8QVE5"/>
<sequence>MSIMRLINGVVDDKKTSAIDEGVAGVAATPTEGSRRRRNTRAWQEPAWCTSVSTRIAYHTVTRTCVKNSGLSLSIRTTASKQASVISPRARSLQMSSGLATRTSKRLCDHDHCVFCCRPWPHQRQQQLEKTNRFHRKRSTLEFCKTSIRKERQEKEAKPDLCSARCLRTNPGHPPPTNPEGP</sequence>
<name>D8QVE5_SELML</name>